<proteinExistence type="predicted"/>
<geneLocation type="mitochondrion" evidence="1"/>
<name>A0A101M538_PICGL</name>
<dbReference type="EMBL" id="LKAM01000001">
    <property type="protein sequence ID" value="KUM51104.1"/>
    <property type="molecule type" value="Genomic_DNA"/>
</dbReference>
<organism evidence="1">
    <name type="scientific">Picea glauca</name>
    <name type="common">White spruce</name>
    <name type="synonym">Pinus glauca</name>
    <dbReference type="NCBI Taxonomy" id="3330"/>
    <lineage>
        <taxon>Eukaryota</taxon>
        <taxon>Viridiplantae</taxon>
        <taxon>Streptophyta</taxon>
        <taxon>Embryophyta</taxon>
        <taxon>Tracheophyta</taxon>
        <taxon>Spermatophyta</taxon>
        <taxon>Pinopsida</taxon>
        <taxon>Pinidae</taxon>
        <taxon>Conifers I</taxon>
        <taxon>Pinales</taxon>
        <taxon>Pinaceae</taxon>
        <taxon>Picea</taxon>
    </lineage>
</organism>
<sequence length="58" mass="6785">MVPRNGAEKWCREMAFPLTPEHPPLMLAFIQRTQLMIFPPQMQEYFPILPTMALINPT</sequence>
<reference evidence="1" key="1">
    <citation type="journal article" date="2015" name="Genome Biol. Evol.">
        <title>Organellar Genomes of White Spruce (Picea glauca): Assembly and Annotation.</title>
        <authorList>
            <person name="Jackman S.D."/>
            <person name="Warren R.L."/>
            <person name="Gibb E.A."/>
            <person name="Vandervalk B.P."/>
            <person name="Mohamadi H."/>
            <person name="Chu J."/>
            <person name="Raymond A."/>
            <person name="Pleasance S."/>
            <person name="Coope R."/>
            <person name="Wildung M.R."/>
            <person name="Ritland C.E."/>
            <person name="Bousquet J."/>
            <person name="Jones S.J."/>
            <person name="Bohlmann J."/>
            <person name="Birol I."/>
        </authorList>
    </citation>
    <scope>NUCLEOTIDE SEQUENCE [LARGE SCALE GENOMIC DNA]</scope>
    <source>
        <tissue evidence="1">Flushing bud</tissue>
    </source>
</reference>
<gene>
    <name evidence="1" type="ORF">ABT39_MTgene950</name>
</gene>
<keyword evidence="1" id="KW-0496">Mitochondrion</keyword>
<accession>A0A101M538</accession>
<protein>
    <submittedName>
        <fullName evidence="1">Uncharacterized protein</fullName>
    </submittedName>
</protein>
<evidence type="ECO:0000313" key="1">
    <source>
        <dbReference type="EMBL" id="KUM51104.1"/>
    </source>
</evidence>
<dbReference type="AlphaFoldDB" id="A0A101M538"/>
<comment type="caution">
    <text evidence="1">The sequence shown here is derived from an EMBL/GenBank/DDBJ whole genome shotgun (WGS) entry which is preliminary data.</text>
</comment>